<dbReference type="Gene3D" id="2.170.300.10">
    <property type="entry name" value="Tie2 ligand-binding domain superfamily"/>
    <property type="match status" value="1"/>
</dbReference>
<accession>A0A8B6H894</accession>
<feature type="transmembrane region" description="Helical" evidence="1">
    <location>
        <begin position="81"/>
        <end position="102"/>
    </location>
</feature>
<gene>
    <name evidence="2" type="ORF">MGAL_10B083319</name>
</gene>
<name>A0A8B6H894_MYTGA</name>
<sequence length="163" mass="18769">MFLVIACPKGFSNESNRCRKCTEGFFGERCAFKCICVTNESCDHVLGCINSTTSTEQSSQLTIAPMKERDPTNSTPQSNYVVIYMSSIATVGATVIIAIALWRQKDWIKKRINSRNLRFPRLQGKSNADKEFKEVAFFRKSENVYEDINERYMLKDFEKMDFI</sequence>
<comment type="caution">
    <text evidence="2">The sequence shown here is derived from an EMBL/GenBank/DDBJ whole genome shotgun (WGS) entry which is preliminary data.</text>
</comment>
<proteinExistence type="predicted"/>
<evidence type="ECO:0000256" key="1">
    <source>
        <dbReference type="SAM" id="Phobius"/>
    </source>
</evidence>
<evidence type="ECO:0000313" key="3">
    <source>
        <dbReference type="Proteomes" id="UP000596742"/>
    </source>
</evidence>
<dbReference type="AlphaFoldDB" id="A0A8B6H894"/>
<dbReference type="OrthoDB" id="6133614at2759"/>
<dbReference type="EMBL" id="UYJE01009626">
    <property type="protein sequence ID" value="VDI75106.1"/>
    <property type="molecule type" value="Genomic_DNA"/>
</dbReference>
<keyword evidence="1" id="KW-0812">Transmembrane</keyword>
<organism evidence="2 3">
    <name type="scientific">Mytilus galloprovincialis</name>
    <name type="common">Mediterranean mussel</name>
    <dbReference type="NCBI Taxonomy" id="29158"/>
    <lineage>
        <taxon>Eukaryota</taxon>
        <taxon>Metazoa</taxon>
        <taxon>Spiralia</taxon>
        <taxon>Lophotrochozoa</taxon>
        <taxon>Mollusca</taxon>
        <taxon>Bivalvia</taxon>
        <taxon>Autobranchia</taxon>
        <taxon>Pteriomorphia</taxon>
        <taxon>Mytilida</taxon>
        <taxon>Mytiloidea</taxon>
        <taxon>Mytilidae</taxon>
        <taxon>Mytilinae</taxon>
        <taxon>Mytilus</taxon>
    </lineage>
</organism>
<reference evidence="2" key="1">
    <citation type="submission" date="2018-11" db="EMBL/GenBank/DDBJ databases">
        <authorList>
            <person name="Alioto T."/>
            <person name="Alioto T."/>
        </authorList>
    </citation>
    <scope>NUCLEOTIDE SEQUENCE</scope>
</reference>
<evidence type="ECO:0008006" key="4">
    <source>
        <dbReference type="Google" id="ProtNLM"/>
    </source>
</evidence>
<keyword evidence="1" id="KW-1133">Transmembrane helix</keyword>
<keyword evidence="1" id="KW-0472">Membrane</keyword>
<evidence type="ECO:0000313" key="2">
    <source>
        <dbReference type="EMBL" id="VDI75106.1"/>
    </source>
</evidence>
<keyword evidence="3" id="KW-1185">Reference proteome</keyword>
<dbReference type="Proteomes" id="UP000596742">
    <property type="component" value="Unassembled WGS sequence"/>
</dbReference>
<protein>
    <recommendedName>
        <fullName evidence="4">EGF-like domain-containing protein</fullName>
    </recommendedName>
</protein>